<dbReference type="SUPFAM" id="SSF103657">
    <property type="entry name" value="BAR/IMD domain-like"/>
    <property type="match status" value="1"/>
</dbReference>
<feature type="transmembrane region" description="Helical" evidence="2">
    <location>
        <begin position="39"/>
        <end position="61"/>
    </location>
</feature>
<evidence type="ECO:0008006" key="5">
    <source>
        <dbReference type="Google" id="ProtNLM"/>
    </source>
</evidence>
<gene>
    <name evidence="3" type="ORF">UPYG_G00043510</name>
</gene>
<dbReference type="Gene3D" id="3.10.100.10">
    <property type="entry name" value="Mannose-Binding Protein A, subunit A"/>
    <property type="match status" value="1"/>
</dbReference>
<dbReference type="InterPro" id="IPR016186">
    <property type="entry name" value="C-type_lectin-like/link_sf"/>
</dbReference>
<keyword evidence="1" id="KW-0175">Coiled coil</keyword>
<dbReference type="SUPFAM" id="SSF56436">
    <property type="entry name" value="C-type lectin-like"/>
    <property type="match status" value="1"/>
</dbReference>
<dbReference type="InterPro" id="IPR027267">
    <property type="entry name" value="AH/BAR_dom_sf"/>
</dbReference>
<dbReference type="InterPro" id="IPR039689">
    <property type="entry name" value="CD72"/>
</dbReference>
<dbReference type="Proteomes" id="UP001557470">
    <property type="component" value="Unassembled WGS sequence"/>
</dbReference>
<feature type="coiled-coil region" evidence="1">
    <location>
        <begin position="69"/>
        <end position="166"/>
    </location>
</feature>
<evidence type="ECO:0000256" key="1">
    <source>
        <dbReference type="SAM" id="Coils"/>
    </source>
</evidence>
<feature type="non-terminal residue" evidence="3">
    <location>
        <position position="218"/>
    </location>
</feature>
<evidence type="ECO:0000313" key="4">
    <source>
        <dbReference type="Proteomes" id="UP001557470"/>
    </source>
</evidence>
<keyword evidence="4" id="KW-1185">Reference proteome</keyword>
<dbReference type="Gene3D" id="1.20.5.400">
    <property type="match status" value="2"/>
</dbReference>
<dbReference type="AlphaFoldDB" id="A0ABD0XQL3"/>
<dbReference type="PANTHER" id="PTHR15028">
    <property type="entry name" value="CD72-RELATED"/>
    <property type="match status" value="1"/>
</dbReference>
<reference evidence="3 4" key="1">
    <citation type="submission" date="2024-06" db="EMBL/GenBank/DDBJ databases">
        <authorList>
            <person name="Pan Q."/>
            <person name="Wen M."/>
            <person name="Jouanno E."/>
            <person name="Zahm M."/>
            <person name="Klopp C."/>
            <person name="Cabau C."/>
            <person name="Louis A."/>
            <person name="Berthelot C."/>
            <person name="Parey E."/>
            <person name="Roest Crollius H."/>
            <person name="Montfort J."/>
            <person name="Robinson-Rechavi M."/>
            <person name="Bouchez O."/>
            <person name="Lampietro C."/>
            <person name="Lopez Roques C."/>
            <person name="Donnadieu C."/>
            <person name="Postlethwait J."/>
            <person name="Bobe J."/>
            <person name="Verreycken H."/>
            <person name="Guiguen Y."/>
        </authorList>
    </citation>
    <scope>NUCLEOTIDE SEQUENCE [LARGE SCALE GENOMIC DNA]</scope>
    <source>
        <strain evidence="3">Up_M1</strain>
        <tissue evidence="3">Testis</tissue>
    </source>
</reference>
<dbReference type="EMBL" id="JAGEUA010000001">
    <property type="protein sequence ID" value="KAL1023613.1"/>
    <property type="molecule type" value="Genomic_DNA"/>
</dbReference>
<evidence type="ECO:0000313" key="3">
    <source>
        <dbReference type="EMBL" id="KAL1023613.1"/>
    </source>
</evidence>
<protein>
    <recommendedName>
        <fullName evidence="5">C-type lectin domain-containing protein</fullName>
    </recommendedName>
</protein>
<accession>A0ABD0XQL3</accession>
<evidence type="ECO:0000256" key="2">
    <source>
        <dbReference type="SAM" id="Phobius"/>
    </source>
</evidence>
<keyword evidence="2" id="KW-1133">Transmembrane helix</keyword>
<sequence length="218" mass="25580">MDTMEMDDNMYSKLDDNKFSNLSRFWCENLHWWKRPAGVAAVCLGLLSVLFLTGIIGLVFYCNIQSNYNNNLTEEKDQLQTSYNNLTKERDQLQTSYNHLTKERDQLQTSYNTLNKEKDQLQTNYNNLTKERDQEQTRFNNLTNERDQLQTSYNNLTNERDQLRTSLYETPCLDGWRKFGKSCYYLSSTMETAGAGQKKCRAMGGELVVIDSREEQVF</sequence>
<organism evidence="3 4">
    <name type="scientific">Umbra pygmaea</name>
    <name type="common">Eastern mudminnow</name>
    <dbReference type="NCBI Taxonomy" id="75934"/>
    <lineage>
        <taxon>Eukaryota</taxon>
        <taxon>Metazoa</taxon>
        <taxon>Chordata</taxon>
        <taxon>Craniata</taxon>
        <taxon>Vertebrata</taxon>
        <taxon>Euteleostomi</taxon>
        <taxon>Actinopterygii</taxon>
        <taxon>Neopterygii</taxon>
        <taxon>Teleostei</taxon>
        <taxon>Protacanthopterygii</taxon>
        <taxon>Esociformes</taxon>
        <taxon>Umbridae</taxon>
        <taxon>Umbra</taxon>
    </lineage>
</organism>
<dbReference type="InterPro" id="IPR016187">
    <property type="entry name" value="CTDL_fold"/>
</dbReference>
<proteinExistence type="predicted"/>
<dbReference type="PANTHER" id="PTHR15028:SF6">
    <property type="entry name" value="B-CELL DIFFERENTIATION ANTIGEN CD72"/>
    <property type="match status" value="1"/>
</dbReference>
<comment type="caution">
    <text evidence="3">The sequence shown here is derived from an EMBL/GenBank/DDBJ whole genome shotgun (WGS) entry which is preliminary data.</text>
</comment>
<name>A0ABD0XQL3_UMBPY</name>
<keyword evidence="2" id="KW-0472">Membrane</keyword>
<keyword evidence="2" id="KW-0812">Transmembrane</keyword>